<gene>
    <name evidence="5" type="ordered locus">Mfla_2422</name>
</gene>
<dbReference type="SUPFAM" id="SSF141868">
    <property type="entry name" value="EAL domain-like"/>
    <property type="match status" value="1"/>
</dbReference>
<dbReference type="Gene3D" id="3.10.580.10">
    <property type="entry name" value="CBS-domain"/>
    <property type="match status" value="1"/>
</dbReference>
<feature type="domain" description="CBS" evidence="4">
    <location>
        <begin position="115"/>
        <end position="174"/>
    </location>
</feature>
<dbReference type="OrthoDB" id="9812260at2"/>
<dbReference type="PANTHER" id="PTHR44757">
    <property type="entry name" value="DIGUANYLATE CYCLASE DGCP"/>
    <property type="match status" value="1"/>
</dbReference>
<dbReference type="AlphaFoldDB" id="Q1GYK0"/>
<accession>Q1GYK0</accession>
<dbReference type="Pfam" id="PF00571">
    <property type="entry name" value="CBS"/>
    <property type="match status" value="2"/>
</dbReference>
<evidence type="ECO:0000256" key="1">
    <source>
        <dbReference type="PROSITE-ProRule" id="PRU00703"/>
    </source>
</evidence>
<proteinExistence type="predicted"/>
<dbReference type="InterPro" id="IPR052155">
    <property type="entry name" value="Biofilm_reg_signaling"/>
</dbReference>
<dbReference type="InterPro" id="IPR029787">
    <property type="entry name" value="Nucleotide_cyclase"/>
</dbReference>
<dbReference type="InterPro" id="IPR046342">
    <property type="entry name" value="CBS_dom_sf"/>
</dbReference>
<dbReference type="Pfam" id="PF00563">
    <property type="entry name" value="EAL"/>
    <property type="match status" value="1"/>
</dbReference>
<dbReference type="HOGENOM" id="CLU_000445_70_50_4"/>
<dbReference type="Gene3D" id="3.20.20.450">
    <property type="entry name" value="EAL domain"/>
    <property type="match status" value="1"/>
</dbReference>
<evidence type="ECO:0000259" key="2">
    <source>
        <dbReference type="PROSITE" id="PS50883"/>
    </source>
</evidence>
<dbReference type="PROSITE" id="PS51371">
    <property type="entry name" value="CBS"/>
    <property type="match status" value="2"/>
</dbReference>
<dbReference type="SUPFAM" id="SSF54631">
    <property type="entry name" value="CBS-domain pair"/>
    <property type="match status" value="1"/>
</dbReference>
<dbReference type="Pfam" id="PF00990">
    <property type="entry name" value="GGDEF"/>
    <property type="match status" value="1"/>
</dbReference>
<dbReference type="InterPro" id="IPR000644">
    <property type="entry name" value="CBS_dom"/>
</dbReference>
<dbReference type="eggNOG" id="COG5001">
    <property type="taxonomic scope" value="Bacteria"/>
</dbReference>
<dbReference type="SMART" id="SM00052">
    <property type="entry name" value="EAL"/>
    <property type="match status" value="1"/>
</dbReference>
<dbReference type="KEGG" id="mfa:Mfla_2422"/>
<keyword evidence="1" id="KW-0129">CBS domain</keyword>
<evidence type="ECO:0000259" key="4">
    <source>
        <dbReference type="PROSITE" id="PS51371"/>
    </source>
</evidence>
<protein>
    <submittedName>
        <fullName evidence="5">Diguanylate cyclase/phosphodiesterase</fullName>
    </submittedName>
</protein>
<feature type="domain" description="EAL" evidence="2">
    <location>
        <begin position="352"/>
        <end position="606"/>
    </location>
</feature>
<name>Q1GYK0_METFK</name>
<dbReference type="InterPro" id="IPR001633">
    <property type="entry name" value="EAL_dom"/>
</dbReference>
<feature type="domain" description="CBS" evidence="4">
    <location>
        <begin position="46"/>
        <end position="105"/>
    </location>
</feature>
<dbReference type="PANTHER" id="PTHR44757:SF2">
    <property type="entry name" value="BIOFILM ARCHITECTURE MAINTENANCE PROTEIN MBAA"/>
    <property type="match status" value="1"/>
</dbReference>
<keyword evidence="6" id="KW-1185">Reference proteome</keyword>
<dbReference type="Gene3D" id="3.30.70.270">
    <property type="match status" value="1"/>
</dbReference>
<dbReference type="NCBIfam" id="TIGR00254">
    <property type="entry name" value="GGDEF"/>
    <property type="match status" value="1"/>
</dbReference>
<dbReference type="InterPro" id="IPR043128">
    <property type="entry name" value="Rev_trsase/Diguanyl_cyclase"/>
</dbReference>
<dbReference type="EMBL" id="CP000284">
    <property type="protein sequence ID" value="ABE50687.1"/>
    <property type="molecule type" value="Genomic_DNA"/>
</dbReference>
<evidence type="ECO:0000313" key="6">
    <source>
        <dbReference type="Proteomes" id="UP000002440"/>
    </source>
</evidence>
<dbReference type="PROSITE" id="PS50883">
    <property type="entry name" value="EAL"/>
    <property type="match status" value="1"/>
</dbReference>
<dbReference type="SUPFAM" id="SSF55073">
    <property type="entry name" value="Nucleotide cyclase"/>
    <property type="match status" value="1"/>
</dbReference>
<evidence type="ECO:0000313" key="5">
    <source>
        <dbReference type="EMBL" id="ABE50687.1"/>
    </source>
</evidence>
<dbReference type="FunFam" id="3.20.20.450:FF:000001">
    <property type="entry name" value="Cyclic di-GMP phosphodiesterase yahA"/>
    <property type="match status" value="1"/>
</dbReference>
<evidence type="ECO:0000259" key="3">
    <source>
        <dbReference type="PROSITE" id="PS50887"/>
    </source>
</evidence>
<dbReference type="InterPro" id="IPR035919">
    <property type="entry name" value="EAL_sf"/>
</dbReference>
<dbReference type="Proteomes" id="UP000002440">
    <property type="component" value="Chromosome"/>
</dbReference>
<dbReference type="CDD" id="cd01948">
    <property type="entry name" value="EAL"/>
    <property type="match status" value="1"/>
</dbReference>
<dbReference type="PROSITE" id="PS50887">
    <property type="entry name" value="GGDEF"/>
    <property type="match status" value="1"/>
</dbReference>
<organism evidence="5 6">
    <name type="scientific">Methylobacillus flagellatus (strain ATCC 51484 / DSM 6875 / VKM B-1610 / KT)</name>
    <dbReference type="NCBI Taxonomy" id="265072"/>
    <lineage>
        <taxon>Bacteria</taxon>
        <taxon>Pseudomonadati</taxon>
        <taxon>Pseudomonadota</taxon>
        <taxon>Betaproteobacteria</taxon>
        <taxon>Nitrosomonadales</taxon>
        <taxon>Methylophilaceae</taxon>
        <taxon>Methylobacillus</taxon>
    </lineage>
</organism>
<dbReference type="InterPro" id="IPR000160">
    <property type="entry name" value="GGDEF_dom"/>
</dbReference>
<dbReference type="STRING" id="265072.Mfla_2422"/>
<reference evidence="5 6" key="1">
    <citation type="submission" date="2006-03" db="EMBL/GenBank/DDBJ databases">
        <title>Complete sequence of Methylobacillus flagellatus KT.</title>
        <authorList>
            <consortium name="US DOE Joint Genome Institute"/>
            <person name="Copeland A."/>
            <person name="Lucas S."/>
            <person name="Lapidus A."/>
            <person name="Barry K."/>
            <person name="Detter J.C."/>
            <person name="Glavina del Rio T."/>
            <person name="Hammon N."/>
            <person name="Israni S."/>
            <person name="Dalin E."/>
            <person name="Tice H."/>
            <person name="Pitluck S."/>
            <person name="Brettin T."/>
            <person name="Bruce D."/>
            <person name="Han C."/>
            <person name="Tapia R."/>
            <person name="Saunders E."/>
            <person name="Gilna P."/>
            <person name="Schmutz J."/>
            <person name="Larimer F."/>
            <person name="Land M."/>
            <person name="Kyrpides N."/>
            <person name="Anderson I."/>
            <person name="Richardson P."/>
        </authorList>
    </citation>
    <scope>NUCLEOTIDE SEQUENCE [LARGE SCALE GENOMIC DNA]</scope>
    <source>
        <strain evidence="6">KT / ATCC 51484 / DSM 6875</strain>
    </source>
</reference>
<dbReference type="CDD" id="cd01949">
    <property type="entry name" value="GGDEF"/>
    <property type="match status" value="1"/>
</dbReference>
<feature type="domain" description="GGDEF" evidence="3">
    <location>
        <begin position="210"/>
        <end position="343"/>
    </location>
</feature>
<dbReference type="SMART" id="SM00267">
    <property type="entry name" value="GGDEF"/>
    <property type="match status" value="1"/>
</dbReference>
<dbReference type="CDD" id="cd04598">
    <property type="entry name" value="CBS_pair_GGDEF_EAL"/>
    <property type="match status" value="1"/>
</dbReference>
<sequence>MHNLDGRPRSPGHIGFSTLRPPHCFMNTATHFRFSHGDDNPTVKRLLRAVTPVPDDMPCLQVLSMFQENQRMYALPVVDAQQHPVGIVERHAFMEIFIKPYTHEIYGKKPIAEFMNPEPLIVNSHTSIDDISRIIIDAGMQHMVSGFIVTEQGKYAGLANGHDLLDEITQRKQANLFYLAHFDQLTKLPNRVLFMDRLAMTLAEASRTNAQVGLLFIDLDKFKHFNDSMGHAFGDQLLIALAGILARCSREMDTVARLSGDEFTIIVDSISGQKDLDILCWRILDALKLPQQIMGREIFISASIGTAIYPLDDEDANNLMIKADAAMYEAKRNGRNTYRHYAAGMQLYSLDRMSLETDLRLAIERNEFELYYQPQIALDSGQVVGKEALIRWHHPQRGLLTPIHFIEIAEETGLIVAIGQWVISEACRQHQAWLQEGFQPMRISVNISAMQFYQSDFCDMVEHILKETRINPAYLEFELTESMFMQDADAVVRTLHQLSRLGIKLAIDDFGTGYSNLSYLRKFPIDRLKVDQSFIKGIEREPINVEIVKTIVALARSMSLELVAEGVETDVELHWAESSGCTFVQGYRFSQPLPAEKFTRWVREYKYQANQHSLADI</sequence>